<dbReference type="PROSITE" id="PS50003">
    <property type="entry name" value="PH_DOMAIN"/>
    <property type="match status" value="1"/>
</dbReference>
<comment type="caution">
    <text evidence="3">The sequence shown here is derived from an EMBL/GenBank/DDBJ whole genome shotgun (WGS) entry which is preliminary data.</text>
</comment>
<feature type="compositionally biased region" description="Low complexity" evidence="1">
    <location>
        <begin position="355"/>
        <end position="371"/>
    </location>
</feature>
<feature type="region of interest" description="Disordered" evidence="1">
    <location>
        <begin position="341"/>
        <end position="371"/>
    </location>
</feature>
<accession>A0A9D4RBK5</accession>
<sequence>MDTKYEGYVEKSVGVFKNKSKIWMVLGESSLAFFKDQKSESCIGSIDLTEITDVKSIDESSFVIITSTKTYTFTPCTKGNVVEWICAIKKCVNRDTQIQQNSTKSVVEEIHTVLPEAQSSIFGVKLKSTKLSRSSSESESRNSLQEGDAKRSNVNATSSHNDCPVQLELSEGEPDKKATGKVTEVSITRSWSESINKTVDYTAECRSTDNTKEESKQTSTSNMKYFDTTFIEVDTNNKPTATYATDNTGQNKSMEEINSPASYELPVNCCKNITEQKRDNRPLFQTFEITNSQTKCNSETIPMHANNVDRSNEWTCSTGLLADQTLEASEAQDDEENIKHDNGIMENCNSPLAAESETTSSKWKSEQSSPSELSKLVSVTALIKSSNSENNDVSKVQMRRPLSGLNESDELTKSKNKKHNNHLTEEVDMSEVVMRNSYRTSRNKSYRAEQSIGASGVQQNVSEATSTVEYNGPYTSADDEQSKTDDKSKEDEVLLADDVFANIFDTEESAVQMPMSSSTGVYRVAIEKLKRYLVEHRNGFEYDVDRSVHGSVDRLRQYFKIRQ</sequence>
<reference evidence="3" key="2">
    <citation type="submission" date="2020-11" db="EMBL/GenBank/DDBJ databases">
        <authorList>
            <person name="McCartney M.A."/>
            <person name="Auch B."/>
            <person name="Kono T."/>
            <person name="Mallez S."/>
            <person name="Becker A."/>
            <person name="Gohl D.M."/>
            <person name="Silverstein K.A.T."/>
            <person name="Koren S."/>
            <person name="Bechman K.B."/>
            <person name="Herman A."/>
            <person name="Abrahante J.E."/>
            <person name="Garbe J."/>
        </authorList>
    </citation>
    <scope>NUCLEOTIDE SEQUENCE</scope>
    <source>
        <strain evidence="3">Duluth1</strain>
        <tissue evidence="3">Whole animal</tissue>
    </source>
</reference>
<organism evidence="3 4">
    <name type="scientific">Dreissena polymorpha</name>
    <name type="common">Zebra mussel</name>
    <name type="synonym">Mytilus polymorpha</name>
    <dbReference type="NCBI Taxonomy" id="45954"/>
    <lineage>
        <taxon>Eukaryota</taxon>
        <taxon>Metazoa</taxon>
        <taxon>Spiralia</taxon>
        <taxon>Lophotrochozoa</taxon>
        <taxon>Mollusca</taxon>
        <taxon>Bivalvia</taxon>
        <taxon>Autobranchia</taxon>
        <taxon>Heteroconchia</taxon>
        <taxon>Euheterodonta</taxon>
        <taxon>Imparidentia</taxon>
        <taxon>Neoheterodontei</taxon>
        <taxon>Myida</taxon>
        <taxon>Dreissenoidea</taxon>
        <taxon>Dreissenidae</taxon>
        <taxon>Dreissena</taxon>
    </lineage>
</organism>
<dbReference type="EMBL" id="JAIWYP010000002">
    <property type="protein sequence ID" value="KAH3860717.1"/>
    <property type="molecule type" value="Genomic_DNA"/>
</dbReference>
<evidence type="ECO:0000259" key="2">
    <source>
        <dbReference type="PROSITE" id="PS50003"/>
    </source>
</evidence>
<feature type="compositionally biased region" description="Polar residues" evidence="1">
    <location>
        <begin position="452"/>
        <end position="469"/>
    </location>
</feature>
<evidence type="ECO:0000256" key="1">
    <source>
        <dbReference type="SAM" id="MobiDB-lite"/>
    </source>
</evidence>
<dbReference type="Proteomes" id="UP000828390">
    <property type="component" value="Unassembled WGS sequence"/>
</dbReference>
<feature type="compositionally biased region" description="Polar residues" evidence="1">
    <location>
        <begin position="152"/>
        <end position="161"/>
    </location>
</feature>
<evidence type="ECO:0000313" key="4">
    <source>
        <dbReference type="Proteomes" id="UP000828390"/>
    </source>
</evidence>
<feature type="region of interest" description="Disordered" evidence="1">
    <location>
        <begin position="439"/>
        <end position="488"/>
    </location>
</feature>
<feature type="region of interest" description="Disordered" evidence="1">
    <location>
        <begin position="386"/>
        <end position="427"/>
    </location>
</feature>
<dbReference type="SUPFAM" id="SSF50729">
    <property type="entry name" value="PH domain-like"/>
    <property type="match status" value="1"/>
</dbReference>
<proteinExistence type="predicted"/>
<dbReference type="SMART" id="SM00233">
    <property type="entry name" value="PH"/>
    <property type="match status" value="1"/>
</dbReference>
<name>A0A9D4RBK5_DREPO</name>
<feature type="region of interest" description="Disordered" evidence="1">
    <location>
        <begin position="133"/>
        <end position="182"/>
    </location>
</feature>
<evidence type="ECO:0000313" key="3">
    <source>
        <dbReference type="EMBL" id="KAH3860717.1"/>
    </source>
</evidence>
<dbReference type="Pfam" id="PF00169">
    <property type="entry name" value="PH"/>
    <property type="match status" value="1"/>
</dbReference>
<protein>
    <recommendedName>
        <fullName evidence="2">PH domain-containing protein</fullName>
    </recommendedName>
</protein>
<gene>
    <name evidence="3" type="ORF">DPMN_023635</name>
</gene>
<dbReference type="Gene3D" id="2.30.29.30">
    <property type="entry name" value="Pleckstrin-homology domain (PH domain)/Phosphotyrosine-binding domain (PTB)"/>
    <property type="match status" value="1"/>
</dbReference>
<feature type="compositionally biased region" description="Low complexity" evidence="1">
    <location>
        <begin position="133"/>
        <end position="144"/>
    </location>
</feature>
<dbReference type="OrthoDB" id="6158543at2759"/>
<reference evidence="3" key="1">
    <citation type="journal article" date="2019" name="bioRxiv">
        <title>The Genome of the Zebra Mussel, Dreissena polymorpha: A Resource for Invasive Species Research.</title>
        <authorList>
            <person name="McCartney M.A."/>
            <person name="Auch B."/>
            <person name="Kono T."/>
            <person name="Mallez S."/>
            <person name="Zhang Y."/>
            <person name="Obille A."/>
            <person name="Becker A."/>
            <person name="Abrahante J.E."/>
            <person name="Garbe J."/>
            <person name="Badalamenti J.P."/>
            <person name="Herman A."/>
            <person name="Mangelson H."/>
            <person name="Liachko I."/>
            <person name="Sullivan S."/>
            <person name="Sone E.D."/>
            <person name="Koren S."/>
            <person name="Silverstein K.A.T."/>
            <person name="Beckman K.B."/>
            <person name="Gohl D.M."/>
        </authorList>
    </citation>
    <scope>NUCLEOTIDE SEQUENCE</scope>
    <source>
        <strain evidence="3">Duluth1</strain>
        <tissue evidence="3">Whole animal</tissue>
    </source>
</reference>
<feature type="domain" description="PH" evidence="2">
    <location>
        <begin position="2"/>
        <end position="93"/>
    </location>
</feature>
<dbReference type="InterPro" id="IPR011993">
    <property type="entry name" value="PH-like_dom_sf"/>
</dbReference>
<dbReference type="AlphaFoldDB" id="A0A9D4RBK5"/>
<dbReference type="InterPro" id="IPR001849">
    <property type="entry name" value="PH_domain"/>
</dbReference>
<keyword evidence="4" id="KW-1185">Reference proteome</keyword>